<feature type="domain" description="PIN" evidence="1">
    <location>
        <begin position="7"/>
        <end position="125"/>
    </location>
</feature>
<accession>A0AAT9FQH2</accession>
<name>A0AAT9FQH2_9BACT</name>
<dbReference type="PANTHER" id="PTHR36173">
    <property type="entry name" value="RIBONUCLEASE VAPC16-RELATED"/>
    <property type="match status" value="1"/>
</dbReference>
<gene>
    <name evidence="2" type="ORF">NT6N_32680</name>
</gene>
<protein>
    <submittedName>
        <fullName evidence="2">Twitching motility protein PilT</fullName>
    </submittedName>
</protein>
<organism evidence="2">
    <name type="scientific">Oceaniferula spumae</name>
    <dbReference type="NCBI Taxonomy" id="2979115"/>
    <lineage>
        <taxon>Bacteria</taxon>
        <taxon>Pseudomonadati</taxon>
        <taxon>Verrucomicrobiota</taxon>
        <taxon>Verrucomicrobiia</taxon>
        <taxon>Verrucomicrobiales</taxon>
        <taxon>Verrucomicrobiaceae</taxon>
        <taxon>Oceaniferula</taxon>
    </lineage>
</organism>
<reference evidence="2" key="1">
    <citation type="submission" date="2024-07" db="EMBL/GenBank/DDBJ databases">
        <title>Complete genome sequence of Verrucomicrobiaceae bacterium NT6N.</title>
        <authorList>
            <person name="Huang C."/>
            <person name="Takami H."/>
            <person name="Hamasaki K."/>
        </authorList>
    </citation>
    <scope>NUCLEOTIDE SEQUENCE</scope>
    <source>
        <strain evidence="2">NT6N</strain>
    </source>
</reference>
<evidence type="ECO:0000259" key="1">
    <source>
        <dbReference type="Pfam" id="PF01850"/>
    </source>
</evidence>
<dbReference type="InterPro" id="IPR041705">
    <property type="entry name" value="PIN_Sll0205"/>
</dbReference>
<dbReference type="CDD" id="cd09872">
    <property type="entry name" value="PIN_Sll0205-like"/>
    <property type="match status" value="1"/>
</dbReference>
<sequence length="131" mass="14938">MKASDHLLDTNVLLFFLEDSPRLPAALAQMIEDPNTRSHVSLASLWEIAIKNSLGKLTVDYANRADLPELLTSMGFHMIKPDWEAMRNAAYLPMHHRDPFDRLLVAECQNRDFPILSCDGQLDAYGITRIW</sequence>
<evidence type="ECO:0000313" key="2">
    <source>
        <dbReference type="EMBL" id="BDS08228.1"/>
    </source>
</evidence>
<dbReference type="KEGG" id="osu:NT6N_32680"/>
<dbReference type="InterPro" id="IPR052919">
    <property type="entry name" value="TA_system_RNase"/>
</dbReference>
<dbReference type="InterPro" id="IPR002716">
    <property type="entry name" value="PIN_dom"/>
</dbReference>
<dbReference type="AlphaFoldDB" id="A0AAT9FQH2"/>
<dbReference type="SUPFAM" id="SSF88723">
    <property type="entry name" value="PIN domain-like"/>
    <property type="match status" value="1"/>
</dbReference>
<dbReference type="InterPro" id="IPR029060">
    <property type="entry name" value="PIN-like_dom_sf"/>
</dbReference>
<proteinExistence type="predicted"/>
<dbReference type="Gene3D" id="3.40.50.1010">
    <property type="entry name" value="5'-nuclease"/>
    <property type="match status" value="1"/>
</dbReference>
<dbReference type="EMBL" id="AP026866">
    <property type="protein sequence ID" value="BDS08228.1"/>
    <property type="molecule type" value="Genomic_DNA"/>
</dbReference>
<dbReference type="PANTHER" id="PTHR36173:SF2">
    <property type="entry name" value="RIBONUCLEASE VAPC16"/>
    <property type="match status" value="1"/>
</dbReference>
<dbReference type="Pfam" id="PF01850">
    <property type="entry name" value="PIN"/>
    <property type="match status" value="1"/>
</dbReference>